<evidence type="ECO:0000313" key="3">
    <source>
        <dbReference type="EMBL" id="RGD76423.1"/>
    </source>
</evidence>
<organism evidence="3 4">
    <name type="scientific">Faecalicoccus pleomorphus</name>
    <dbReference type="NCBI Taxonomy" id="1323"/>
    <lineage>
        <taxon>Bacteria</taxon>
        <taxon>Bacillati</taxon>
        <taxon>Bacillota</taxon>
        <taxon>Erysipelotrichia</taxon>
        <taxon>Erysipelotrichales</taxon>
        <taxon>Erysipelotrichaceae</taxon>
        <taxon>Faecalicoccus</taxon>
    </lineage>
</organism>
<proteinExistence type="predicted"/>
<dbReference type="Gene3D" id="3.40.50.300">
    <property type="entry name" value="P-loop containing nucleotide triphosphate hydrolases"/>
    <property type="match status" value="1"/>
</dbReference>
<dbReference type="Proteomes" id="UP000260721">
    <property type="component" value="Unassembled WGS sequence"/>
</dbReference>
<gene>
    <name evidence="3" type="ORF">DXC78_06615</name>
</gene>
<reference evidence="3 4" key="1">
    <citation type="submission" date="2018-08" db="EMBL/GenBank/DDBJ databases">
        <title>A genome reference for cultivated species of the human gut microbiota.</title>
        <authorList>
            <person name="Zou Y."/>
            <person name="Xue W."/>
            <person name="Luo G."/>
        </authorList>
    </citation>
    <scope>NUCLEOTIDE SEQUENCE [LARGE SCALE GENOMIC DNA]</scope>
    <source>
        <strain evidence="3 4">TF08-11</strain>
    </source>
</reference>
<name>A0A3E3E489_9FIRM</name>
<dbReference type="GO" id="GO:0004519">
    <property type="term" value="F:endonuclease activity"/>
    <property type="evidence" value="ECO:0007669"/>
    <property type="project" value="InterPro"/>
</dbReference>
<feature type="domain" description="Terminase large subunit-like ATPase" evidence="1">
    <location>
        <begin position="67"/>
        <end position="250"/>
    </location>
</feature>
<dbReference type="InterPro" id="IPR005021">
    <property type="entry name" value="Terminase_largesu-like"/>
</dbReference>
<dbReference type="InterPro" id="IPR027417">
    <property type="entry name" value="P-loop_NTPase"/>
</dbReference>
<protein>
    <submittedName>
        <fullName evidence="3">Terminase large subunit</fullName>
    </submittedName>
</protein>
<evidence type="ECO:0000313" key="4">
    <source>
        <dbReference type="Proteomes" id="UP000260721"/>
    </source>
</evidence>
<sequence>MSGRIPANKYRIKAIERFYRDLQDDRYDWNAADADFVIRLIEKCICHKQGENQQGMPLRGTPFILMPFHKFIIYNILGFFKKGTMIRKYHEALIFIPRKNVKTTFAGALSWALGILMRKSGSKVYVVAAALKQTLETFDFVKYNIRNMGEDDENGGLFHIIDNNNEHSLKAEFSDGMFELNALAANPDAQDSFNCNIAIADEIHAFKQPKQYNLFKEAMKAYSNKLMIGISTAGDDPNSFLAQRVKYCKRVLDQEIEDEQYFVFICEADMTENEDGGKFLDYMNPDVQAMANPGIGESIRPEDLMNDAVQAQNDPQQRKDFFAKSLNVFTNQIDTYFDMNMVQASDIKYNWTIEQLVKLPIKWYGGADLSKLHDLTGVCIYGRYKNVDICISHAFIPITTAYQKADEDNIPVFWWQEEGWLTTCNSNVIEYEDVVKWFVKVKKMGFNIRWVGYDRRYSREFILKMKKAGIKIKDQKQLYVEKTEAFREIEKKIRMQEFYYCHNKAYEYCIGNVKVAEDSDDFVRFQKVMPNQRIDLFDCSVIACKQLLVASEKSQSASQWLD</sequence>
<dbReference type="EMBL" id="QUSK01000013">
    <property type="protein sequence ID" value="RGD76423.1"/>
    <property type="molecule type" value="Genomic_DNA"/>
</dbReference>
<feature type="domain" description="Terminase large subunit-like endonuclease" evidence="2">
    <location>
        <begin position="255"/>
        <end position="544"/>
    </location>
</feature>
<dbReference type="Pfam" id="PF20441">
    <property type="entry name" value="TerL_nuclease"/>
    <property type="match status" value="1"/>
</dbReference>
<evidence type="ECO:0000259" key="2">
    <source>
        <dbReference type="Pfam" id="PF20441"/>
    </source>
</evidence>
<dbReference type="Pfam" id="PF03354">
    <property type="entry name" value="TerL_ATPase"/>
    <property type="match status" value="1"/>
</dbReference>
<dbReference type="PANTHER" id="PTHR41287:SF1">
    <property type="entry name" value="PROTEIN YMFN"/>
    <property type="match status" value="1"/>
</dbReference>
<dbReference type="InterPro" id="IPR046462">
    <property type="entry name" value="TerL_nuclease"/>
</dbReference>
<comment type="caution">
    <text evidence="3">The sequence shown here is derived from an EMBL/GenBank/DDBJ whole genome shotgun (WGS) entry which is preliminary data.</text>
</comment>
<accession>A0A3E3E489</accession>
<dbReference type="AlphaFoldDB" id="A0A3E3E489"/>
<dbReference type="InterPro" id="IPR046461">
    <property type="entry name" value="TerL_ATPase"/>
</dbReference>
<evidence type="ECO:0000259" key="1">
    <source>
        <dbReference type="Pfam" id="PF03354"/>
    </source>
</evidence>
<dbReference type="PANTHER" id="PTHR41287">
    <property type="match status" value="1"/>
</dbReference>